<dbReference type="InterPro" id="IPR017423">
    <property type="entry name" value="TRM6"/>
</dbReference>
<evidence type="ECO:0000256" key="2">
    <source>
        <dbReference type="ARBA" id="ARBA00008320"/>
    </source>
</evidence>
<dbReference type="EMBL" id="UZAL01032268">
    <property type="protein sequence ID" value="VDP60488.1"/>
    <property type="molecule type" value="Genomic_DNA"/>
</dbReference>
<dbReference type="GO" id="GO:0030488">
    <property type="term" value="P:tRNA methylation"/>
    <property type="evidence" value="ECO:0007669"/>
    <property type="project" value="InterPro"/>
</dbReference>
<evidence type="ECO:0000256" key="7">
    <source>
        <dbReference type="SAM" id="MobiDB-lite"/>
    </source>
</evidence>
<organism evidence="8 9">
    <name type="scientific">Schistosoma mattheei</name>
    <dbReference type="NCBI Taxonomy" id="31246"/>
    <lineage>
        <taxon>Eukaryota</taxon>
        <taxon>Metazoa</taxon>
        <taxon>Spiralia</taxon>
        <taxon>Lophotrochozoa</taxon>
        <taxon>Platyhelminthes</taxon>
        <taxon>Trematoda</taxon>
        <taxon>Digenea</taxon>
        <taxon>Strigeidida</taxon>
        <taxon>Schistosomatoidea</taxon>
        <taxon>Schistosomatidae</taxon>
        <taxon>Schistosoma</taxon>
    </lineage>
</organism>
<gene>
    <name evidence="8" type="ORF">SMTD_LOCUS12268</name>
</gene>
<proteinExistence type="inferred from homology"/>
<protein>
    <recommendedName>
        <fullName evidence="3">tRNA (adenine(58)-N(1))-methyltransferase non-catalytic subunit TRM6</fullName>
    </recommendedName>
    <alternativeName>
        <fullName evidence="6">tRNA(m1A58)-methyltransferase subunit TRM6</fullName>
    </alternativeName>
</protein>
<keyword evidence="9" id="KW-1185">Reference proteome</keyword>
<dbReference type="AlphaFoldDB" id="A0A183PD32"/>
<name>A0A183PD32_9TREM</name>
<dbReference type="Pfam" id="PF04189">
    <property type="entry name" value="Gcd10p"/>
    <property type="match status" value="1"/>
</dbReference>
<evidence type="ECO:0000256" key="1">
    <source>
        <dbReference type="ARBA" id="ARBA00004123"/>
    </source>
</evidence>
<keyword evidence="4" id="KW-0819">tRNA processing</keyword>
<dbReference type="GO" id="GO:0031515">
    <property type="term" value="C:tRNA (m1A) methyltransferase complex"/>
    <property type="evidence" value="ECO:0007669"/>
    <property type="project" value="InterPro"/>
</dbReference>
<keyword evidence="5" id="KW-0539">Nucleus</keyword>
<evidence type="ECO:0000313" key="9">
    <source>
        <dbReference type="Proteomes" id="UP000269396"/>
    </source>
</evidence>
<evidence type="ECO:0000313" key="8">
    <source>
        <dbReference type="EMBL" id="VDP60488.1"/>
    </source>
</evidence>
<comment type="subcellular location">
    <subcellularLocation>
        <location evidence="1">Nucleus</location>
    </subcellularLocation>
</comment>
<dbReference type="PANTHER" id="PTHR12945:SF0">
    <property type="entry name" value="TRNA (ADENINE(58)-N(1))-METHYLTRANSFERASE NON-CATALYTIC SUBUNIT TRM6"/>
    <property type="match status" value="1"/>
</dbReference>
<accession>A0A183PD32</accession>
<dbReference type="Proteomes" id="UP000269396">
    <property type="component" value="Unassembled WGS sequence"/>
</dbReference>
<dbReference type="GO" id="GO:0005634">
    <property type="term" value="C:nucleus"/>
    <property type="evidence" value="ECO:0007669"/>
    <property type="project" value="UniProtKB-SubCell"/>
</dbReference>
<reference evidence="8 9" key="1">
    <citation type="submission" date="2018-11" db="EMBL/GenBank/DDBJ databases">
        <authorList>
            <consortium name="Pathogen Informatics"/>
        </authorList>
    </citation>
    <scope>NUCLEOTIDE SEQUENCE [LARGE SCALE GENOMIC DNA]</scope>
    <source>
        <strain>Denwood</strain>
        <strain evidence="9">Zambia</strain>
    </source>
</reference>
<evidence type="ECO:0000256" key="6">
    <source>
        <dbReference type="ARBA" id="ARBA00032319"/>
    </source>
</evidence>
<sequence>MTLNSRSQAPQGLLKEALTLTCKRSWASRSIIISDGSLWNPCTRFKKERTRGQQLTTVEQEQRKSRNERNSQKQTSRPASSNPPDIEAALTDLPIDITLPTIREIRMAGHQKNQEWYVCPECRESAPTEPKKEKHTLPFMLQETLSTPTSAKCTGTAKDAIISVITQDIEIPPNNEEKYGAVGLKDNRNIKVSQANQKLSGSYIEQLRLNGDILDQLVEGNLNFEQKTPFSQQKYLKKKKDRHLSLFSIEKPKARICFEIFSNLRPEKCLGLRFETVCRILSYANIHAGSTVLLCETCSGLITAATLERIGTDQPKGSVIQFYHGSSFPQSEISSAYTHSYSGKV</sequence>
<feature type="compositionally biased region" description="Basic and acidic residues" evidence="7">
    <location>
        <begin position="60"/>
        <end position="71"/>
    </location>
</feature>
<evidence type="ECO:0000256" key="3">
    <source>
        <dbReference type="ARBA" id="ARBA00021704"/>
    </source>
</evidence>
<comment type="similarity">
    <text evidence="2">Belongs to the TRM6/GCD10 family.</text>
</comment>
<feature type="compositionally biased region" description="Polar residues" evidence="7">
    <location>
        <begin position="72"/>
        <end position="83"/>
    </location>
</feature>
<feature type="region of interest" description="Disordered" evidence="7">
    <location>
        <begin position="49"/>
        <end position="87"/>
    </location>
</feature>
<evidence type="ECO:0000256" key="4">
    <source>
        <dbReference type="ARBA" id="ARBA00022694"/>
    </source>
</evidence>
<dbReference type="STRING" id="31246.A0A183PD32"/>
<evidence type="ECO:0000256" key="5">
    <source>
        <dbReference type="ARBA" id="ARBA00023242"/>
    </source>
</evidence>
<dbReference type="PANTHER" id="PTHR12945">
    <property type="entry name" value="TRANSLATION INITIATION FACTOR EIF3-RELATED"/>
    <property type="match status" value="1"/>
</dbReference>